<evidence type="ECO:0000256" key="5">
    <source>
        <dbReference type="ARBA" id="ARBA00022842"/>
    </source>
</evidence>
<dbReference type="AlphaFoldDB" id="A0A085BEX6"/>
<dbReference type="InterPro" id="IPR015797">
    <property type="entry name" value="NUDIX_hydrolase-like_dom_sf"/>
</dbReference>
<dbReference type="PANTHER" id="PTHR12992">
    <property type="entry name" value="NUDIX HYDROLASE"/>
    <property type="match status" value="1"/>
</dbReference>
<comment type="cofactor">
    <cofactor evidence="2">
        <name>Mg(2+)</name>
        <dbReference type="ChEBI" id="CHEBI:18420"/>
    </cofactor>
</comment>
<protein>
    <submittedName>
        <fullName evidence="8">NUDIX hydrolase</fullName>
    </submittedName>
</protein>
<gene>
    <name evidence="8" type="ORF">IO89_12400</name>
</gene>
<dbReference type="GO" id="GO:0010945">
    <property type="term" value="F:coenzyme A diphosphatase activity"/>
    <property type="evidence" value="ECO:0007669"/>
    <property type="project" value="InterPro"/>
</dbReference>
<dbReference type="PANTHER" id="PTHR12992:SF11">
    <property type="entry name" value="MITOCHONDRIAL COENZYME A DIPHOSPHATASE NUDT8"/>
    <property type="match status" value="1"/>
</dbReference>
<organism evidence="8 9">
    <name type="scientific">Epilithonimonas lactis</name>
    <dbReference type="NCBI Taxonomy" id="421072"/>
    <lineage>
        <taxon>Bacteria</taxon>
        <taxon>Pseudomonadati</taxon>
        <taxon>Bacteroidota</taxon>
        <taxon>Flavobacteriia</taxon>
        <taxon>Flavobacteriales</taxon>
        <taxon>Weeksellaceae</taxon>
        <taxon>Chryseobacterium group</taxon>
        <taxon>Epilithonimonas</taxon>
    </lineage>
</organism>
<dbReference type="Pfam" id="PF00293">
    <property type="entry name" value="NUDIX"/>
    <property type="match status" value="1"/>
</dbReference>
<sequence>MQTFGKDLLRDIKQAELLGENAHKIYSPPYRPVYSYEDILTKNPKFAAVNILLYLKNNEWHFPLIVRSVNEKDRHSGQISLPGGKNEKEDLDFAHTAKRETSEELGIDEHYVRIIREMSPIYIPPSNFYVHSFVSYTKKNPEFFLQESEAVELIEFPISSLLSLPDQPKNMVLPSTNGAEVPVIDFNGYIIWGATSMILSEFSNLLKNV</sequence>
<evidence type="ECO:0000256" key="1">
    <source>
        <dbReference type="ARBA" id="ARBA00001936"/>
    </source>
</evidence>
<evidence type="ECO:0000256" key="6">
    <source>
        <dbReference type="ARBA" id="ARBA00023211"/>
    </source>
</evidence>
<comment type="caution">
    <text evidence="8">The sequence shown here is derived from an EMBL/GenBank/DDBJ whole genome shotgun (WGS) entry which is preliminary data.</text>
</comment>
<dbReference type="Gene3D" id="3.90.79.10">
    <property type="entry name" value="Nucleoside Triphosphate Pyrophosphohydrolase"/>
    <property type="match status" value="1"/>
</dbReference>
<dbReference type="eggNOG" id="COG0494">
    <property type="taxonomic scope" value="Bacteria"/>
</dbReference>
<evidence type="ECO:0000259" key="7">
    <source>
        <dbReference type="PROSITE" id="PS51462"/>
    </source>
</evidence>
<dbReference type="Proteomes" id="UP000028623">
    <property type="component" value="Unassembled WGS sequence"/>
</dbReference>
<proteinExistence type="predicted"/>
<reference evidence="8 9" key="1">
    <citation type="submission" date="2014-07" db="EMBL/GenBank/DDBJ databases">
        <title>Epilithonimonas lactis LMG 22401 Genome.</title>
        <authorList>
            <person name="Pipes S.E."/>
            <person name="Stropko S.J."/>
        </authorList>
    </citation>
    <scope>NUCLEOTIDE SEQUENCE [LARGE SCALE GENOMIC DNA]</scope>
    <source>
        <strain evidence="8 9">LMG 24401</strain>
    </source>
</reference>
<dbReference type="RefSeq" id="WP_034976728.1">
    <property type="nucleotide sequence ID" value="NZ_FOFI01000001.1"/>
</dbReference>
<comment type="cofactor">
    <cofactor evidence="1">
        <name>Mn(2+)</name>
        <dbReference type="ChEBI" id="CHEBI:29035"/>
    </cofactor>
</comment>
<dbReference type="OrthoDB" id="9802805at2"/>
<evidence type="ECO:0000256" key="2">
    <source>
        <dbReference type="ARBA" id="ARBA00001946"/>
    </source>
</evidence>
<dbReference type="InterPro" id="IPR045121">
    <property type="entry name" value="CoAse"/>
</dbReference>
<dbReference type="PROSITE" id="PS51462">
    <property type="entry name" value="NUDIX"/>
    <property type="match status" value="1"/>
</dbReference>
<keyword evidence="9" id="KW-1185">Reference proteome</keyword>
<dbReference type="SUPFAM" id="SSF55811">
    <property type="entry name" value="Nudix"/>
    <property type="match status" value="1"/>
</dbReference>
<dbReference type="CDD" id="cd03426">
    <property type="entry name" value="NUDIX_CoAse_Nudt7"/>
    <property type="match status" value="1"/>
</dbReference>
<keyword evidence="6" id="KW-0464">Manganese</keyword>
<dbReference type="STRING" id="421072.SAMN04488097_0369"/>
<evidence type="ECO:0000256" key="4">
    <source>
        <dbReference type="ARBA" id="ARBA00022801"/>
    </source>
</evidence>
<name>A0A085BEX6_9FLAO</name>
<dbReference type="GO" id="GO:0046872">
    <property type="term" value="F:metal ion binding"/>
    <property type="evidence" value="ECO:0007669"/>
    <property type="project" value="UniProtKB-KW"/>
</dbReference>
<dbReference type="EMBL" id="JPLY01000004">
    <property type="protein sequence ID" value="KFC21021.1"/>
    <property type="molecule type" value="Genomic_DNA"/>
</dbReference>
<evidence type="ECO:0000313" key="9">
    <source>
        <dbReference type="Proteomes" id="UP000028623"/>
    </source>
</evidence>
<accession>A0A085BEX6</accession>
<keyword evidence="3" id="KW-0479">Metal-binding</keyword>
<evidence type="ECO:0000256" key="3">
    <source>
        <dbReference type="ARBA" id="ARBA00022723"/>
    </source>
</evidence>
<keyword evidence="4 8" id="KW-0378">Hydrolase</keyword>
<feature type="domain" description="Nudix hydrolase" evidence="7">
    <location>
        <begin position="44"/>
        <end position="178"/>
    </location>
</feature>
<dbReference type="InterPro" id="IPR000086">
    <property type="entry name" value="NUDIX_hydrolase_dom"/>
</dbReference>
<keyword evidence="5" id="KW-0460">Magnesium</keyword>
<evidence type="ECO:0000313" key="8">
    <source>
        <dbReference type="EMBL" id="KFC21021.1"/>
    </source>
</evidence>